<organism evidence="2 3">
    <name type="scientific">Polyangium jinanense</name>
    <dbReference type="NCBI Taxonomy" id="2829994"/>
    <lineage>
        <taxon>Bacteria</taxon>
        <taxon>Pseudomonadati</taxon>
        <taxon>Myxococcota</taxon>
        <taxon>Polyangia</taxon>
        <taxon>Polyangiales</taxon>
        <taxon>Polyangiaceae</taxon>
        <taxon>Polyangium</taxon>
    </lineage>
</organism>
<protein>
    <submittedName>
        <fullName evidence="2">Uncharacterized protein</fullName>
    </submittedName>
</protein>
<sequence>MAPPQDRSSYVLELSVGPGGSRWAELHAYSSLDHIRACLDVFLENGGGMSAYHAIWYGATLGIWTVQRGKVVDFLDLHSFIQVRLGDRPPVPLSDTAAARALVYERRRQRYLDDGEDEEDIPGEDDHDDDDWTSYEAMTMEVDWGAVTPRLPALEPPILAPGERANIDYSKWRKSPKRMYAGEGSIRFGSYDPENGERLDPPFKIEMPEPDDENEDEDDDD</sequence>
<name>A0A9X3WXG6_9BACT</name>
<dbReference type="EMBL" id="JAGTJJ010000002">
    <property type="protein sequence ID" value="MDC3980064.1"/>
    <property type="molecule type" value="Genomic_DNA"/>
</dbReference>
<feature type="region of interest" description="Disordered" evidence="1">
    <location>
        <begin position="183"/>
        <end position="221"/>
    </location>
</feature>
<dbReference type="RefSeq" id="WP_272417095.1">
    <property type="nucleotide sequence ID" value="NZ_JAGTJJ010000002.1"/>
</dbReference>
<accession>A0A9X3WXG6</accession>
<feature type="compositionally biased region" description="Acidic residues" evidence="1">
    <location>
        <begin position="208"/>
        <end position="221"/>
    </location>
</feature>
<keyword evidence="3" id="KW-1185">Reference proteome</keyword>
<proteinExistence type="predicted"/>
<reference evidence="2 3" key="1">
    <citation type="submission" date="2021-04" db="EMBL/GenBank/DDBJ databases">
        <title>Genome analysis of Polyangium sp.</title>
        <authorList>
            <person name="Li Y."/>
            <person name="Wang J."/>
        </authorList>
    </citation>
    <scope>NUCLEOTIDE SEQUENCE [LARGE SCALE GENOMIC DNA]</scope>
    <source>
        <strain evidence="2 3">SDU14</strain>
    </source>
</reference>
<dbReference type="AlphaFoldDB" id="A0A9X3WXG6"/>
<gene>
    <name evidence="2" type="ORF">KEG57_06115</name>
</gene>
<evidence type="ECO:0000313" key="2">
    <source>
        <dbReference type="EMBL" id="MDC3980064.1"/>
    </source>
</evidence>
<dbReference type="Proteomes" id="UP001151081">
    <property type="component" value="Unassembled WGS sequence"/>
</dbReference>
<evidence type="ECO:0000256" key="1">
    <source>
        <dbReference type="SAM" id="MobiDB-lite"/>
    </source>
</evidence>
<evidence type="ECO:0000313" key="3">
    <source>
        <dbReference type="Proteomes" id="UP001151081"/>
    </source>
</evidence>
<comment type="caution">
    <text evidence="2">The sequence shown here is derived from an EMBL/GenBank/DDBJ whole genome shotgun (WGS) entry which is preliminary data.</text>
</comment>
<feature type="compositionally biased region" description="Basic and acidic residues" evidence="1">
    <location>
        <begin position="195"/>
        <end position="207"/>
    </location>
</feature>